<dbReference type="SUPFAM" id="SSF55718">
    <property type="entry name" value="SCP-like"/>
    <property type="match status" value="1"/>
</dbReference>
<gene>
    <name evidence="2" type="ORF">QQ44_13280</name>
</gene>
<dbReference type="Pfam" id="PF11716">
    <property type="entry name" value="MDMPI_N"/>
    <property type="match status" value="1"/>
</dbReference>
<dbReference type="InterPro" id="IPR034660">
    <property type="entry name" value="DinB/YfiT-like"/>
</dbReference>
<dbReference type="InterPro" id="IPR036527">
    <property type="entry name" value="SCP2_sterol-bd_dom_sf"/>
</dbReference>
<dbReference type="InterPro" id="IPR024344">
    <property type="entry name" value="MDMPI_metal-binding"/>
</dbReference>
<evidence type="ECO:0000313" key="2">
    <source>
        <dbReference type="EMBL" id="KHO26616.1"/>
    </source>
</evidence>
<comment type="caution">
    <text evidence="2">The sequence shown here is derived from an EMBL/GenBank/DDBJ whole genome shotgun (WGS) entry which is preliminary data.</text>
</comment>
<dbReference type="NCBIfam" id="TIGR03083">
    <property type="entry name" value="maleylpyruvate isomerase family mycothiol-dependent enzyme"/>
    <property type="match status" value="1"/>
</dbReference>
<evidence type="ECO:0000313" key="3">
    <source>
        <dbReference type="Proteomes" id="UP000031004"/>
    </source>
</evidence>
<evidence type="ECO:0000259" key="1">
    <source>
        <dbReference type="Pfam" id="PF11716"/>
    </source>
</evidence>
<feature type="domain" description="Mycothiol-dependent maleylpyruvate isomerase metal-binding" evidence="1">
    <location>
        <begin position="10"/>
        <end position="101"/>
    </location>
</feature>
<sequence>MDMTITDDVEAERAAFAESLIAAGPSASTACGEWTALDLAAHVVGEERYGGVTTFIARSLVVRGVCVTGTTKLVDAALRLERKRGFTALIDRLRRPMPRLLLHPRVAPLALFEYWTHHDDLIGFDSGSHAVPRTLVKVIPLVLRYQLRQLPAGVRVTVDSGEENQRWSVGPKSGQEVIVGGSPPDLIRWLSGRTTPGDVTMTGPDNVVQTLRVFAGRV</sequence>
<accession>A0ABR4YWK3</accession>
<keyword evidence="3" id="KW-1185">Reference proteome</keyword>
<dbReference type="SUPFAM" id="SSF109854">
    <property type="entry name" value="DinB/YfiT-like putative metalloenzymes"/>
    <property type="match status" value="1"/>
</dbReference>
<proteinExistence type="predicted"/>
<name>A0ABR4YWK3_9MYCO</name>
<dbReference type="EMBL" id="JTLZ01000005">
    <property type="protein sequence ID" value="KHO26616.1"/>
    <property type="molecule type" value="Genomic_DNA"/>
</dbReference>
<organism evidence="2 3">
    <name type="scientific">Mycolicibacterium setense</name>
    <dbReference type="NCBI Taxonomy" id="431269"/>
    <lineage>
        <taxon>Bacteria</taxon>
        <taxon>Bacillati</taxon>
        <taxon>Actinomycetota</taxon>
        <taxon>Actinomycetes</taxon>
        <taxon>Mycobacteriales</taxon>
        <taxon>Mycobacteriaceae</taxon>
        <taxon>Mycolicibacterium</taxon>
    </lineage>
</organism>
<dbReference type="Proteomes" id="UP000031004">
    <property type="component" value="Unassembled WGS sequence"/>
</dbReference>
<protein>
    <recommendedName>
        <fullName evidence="1">Mycothiol-dependent maleylpyruvate isomerase metal-binding domain-containing protein</fullName>
    </recommendedName>
</protein>
<reference evidence="2 3" key="1">
    <citation type="submission" date="2014-11" db="EMBL/GenBank/DDBJ databases">
        <title>Mycobacterium setense Manresensis Genome.</title>
        <authorList>
            <person name="Rech G."/>
            <person name="Sumoy L."/>
        </authorList>
    </citation>
    <scope>NUCLEOTIDE SEQUENCE [LARGE SCALE GENOMIC DNA]</scope>
    <source>
        <strain evidence="2 3">Manresensis</strain>
    </source>
</reference>
<dbReference type="InterPro" id="IPR017517">
    <property type="entry name" value="Maleyloyr_isom"/>
</dbReference>